<dbReference type="PROSITE" id="PS51257">
    <property type="entry name" value="PROKAR_LIPOPROTEIN"/>
    <property type="match status" value="1"/>
</dbReference>
<evidence type="ECO:0008006" key="4">
    <source>
        <dbReference type="Google" id="ProtNLM"/>
    </source>
</evidence>
<feature type="signal peptide" evidence="1">
    <location>
        <begin position="1"/>
        <end position="30"/>
    </location>
</feature>
<evidence type="ECO:0000256" key="1">
    <source>
        <dbReference type="SAM" id="SignalP"/>
    </source>
</evidence>
<gene>
    <name evidence="2" type="ORF">BE17_39540</name>
</gene>
<evidence type="ECO:0000313" key="2">
    <source>
        <dbReference type="EMBL" id="KYF85334.1"/>
    </source>
</evidence>
<keyword evidence="1" id="KW-0732">Signal</keyword>
<feature type="chain" id="PRO_5007568541" description="Secreted protein" evidence="1">
    <location>
        <begin position="31"/>
        <end position="202"/>
    </location>
</feature>
<name>A0A150RYK9_SORCE</name>
<reference evidence="2 3" key="1">
    <citation type="submission" date="2014-02" db="EMBL/GenBank/DDBJ databases">
        <title>The small core and large imbalanced accessory genome model reveals a collaborative survival strategy of Sorangium cellulosum strains in nature.</title>
        <authorList>
            <person name="Han K."/>
            <person name="Peng R."/>
            <person name="Blom J."/>
            <person name="Li Y.-Z."/>
        </authorList>
    </citation>
    <scope>NUCLEOTIDE SEQUENCE [LARGE SCALE GENOMIC DNA]</scope>
    <source>
        <strain evidence="2 3">So0011-07</strain>
    </source>
</reference>
<comment type="caution">
    <text evidence="2">The sequence shown here is derived from an EMBL/GenBank/DDBJ whole genome shotgun (WGS) entry which is preliminary data.</text>
</comment>
<protein>
    <recommendedName>
        <fullName evidence="4">Secreted protein</fullName>
    </recommendedName>
</protein>
<dbReference type="EMBL" id="JEMB01001733">
    <property type="protein sequence ID" value="KYF85334.1"/>
    <property type="molecule type" value="Genomic_DNA"/>
</dbReference>
<proteinExistence type="predicted"/>
<dbReference type="Proteomes" id="UP000075635">
    <property type="component" value="Unassembled WGS sequence"/>
</dbReference>
<dbReference type="AlphaFoldDB" id="A0A150RYK9"/>
<sequence length="202" mass="21069">MNAFRPPILRAIPALGVAALLVAACGGGGASYPDSSDVTTAQATWCQALAKLNGSGDGWEHLDACKGAYPTASAAYLRGMSKCFTARHEAAGEDAPDNSQLVTECNDEVTVEMGADGPGSAEVIAARCQRAERCEKVSAADCKTAVERLETAQRVVLTTTYNAGALHAIADCLSSSSCSDDEEAARDSCYKPSAEKLLWFPD</sequence>
<evidence type="ECO:0000313" key="3">
    <source>
        <dbReference type="Proteomes" id="UP000075635"/>
    </source>
</evidence>
<accession>A0A150RYK9</accession>
<organism evidence="2 3">
    <name type="scientific">Sorangium cellulosum</name>
    <name type="common">Polyangium cellulosum</name>
    <dbReference type="NCBI Taxonomy" id="56"/>
    <lineage>
        <taxon>Bacteria</taxon>
        <taxon>Pseudomonadati</taxon>
        <taxon>Myxococcota</taxon>
        <taxon>Polyangia</taxon>
        <taxon>Polyangiales</taxon>
        <taxon>Polyangiaceae</taxon>
        <taxon>Sorangium</taxon>
    </lineage>
</organism>